<dbReference type="InterPro" id="IPR013517">
    <property type="entry name" value="FG-GAP"/>
</dbReference>
<comment type="caution">
    <text evidence="4">The sequence shown here is derived from an EMBL/GenBank/DDBJ whole genome shotgun (WGS) entry which is preliminary data.</text>
</comment>
<evidence type="ECO:0000259" key="3">
    <source>
        <dbReference type="PROSITE" id="PS50240"/>
    </source>
</evidence>
<dbReference type="Pfam" id="PF13517">
    <property type="entry name" value="FG-GAP_3"/>
    <property type="match status" value="1"/>
</dbReference>
<feature type="domain" description="Peptidase S1" evidence="3">
    <location>
        <begin position="21"/>
        <end position="266"/>
    </location>
</feature>
<reference evidence="5" key="1">
    <citation type="journal article" date="2019" name="Int. J. Syst. Evol. Microbiol.">
        <title>The Global Catalogue of Microorganisms (GCM) 10K type strain sequencing project: providing services to taxonomists for standard genome sequencing and annotation.</title>
        <authorList>
            <consortium name="The Broad Institute Genomics Platform"/>
            <consortium name="The Broad Institute Genome Sequencing Center for Infectious Disease"/>
            <person name="Wu L."/>
            <person name="Ma J."/>
        </authorList>
    </citation>
    <scope>NUCLEOTIDE SEQUENCE [LARGE SCALE GENOMIC DNA]</scope>
    <source>
        <strain evidence="5">CGMCC 4.7237</strain>
    </source>
</reference>
<dbReference type="InterPro" id="IPR001254">
    <property type="entry name" value="Trypsin_dom"/>
</dbReference>
<gene>
    <name evidence="4" type="ORF">ACFO3J_31675</name>
</gene>
<dbReference type="Gene3D" id="2.130.10.130">
    <property type="entry name" value="Integrin alpha, N-terminal"/>
    <property type="match status" value="1"/>
</dbReference>
<name>A0ABV8HVG7_9ACTN</name>
<dbReference type="Gene3D" id="2.40.10.10">
    <property type="entry name" value="Trypsin-like serine proteases"/>
    <property type="match status" value="1"/>
</dbReference>
<dbReference type="InterPro" id="IPR009003">
    <property type="entry name" value="Peptidase_S1_PA"/>
</dbReference>
<organism evidence="4 5">
    <name type="scientific">Streptomyces polygonati</name>
    <dbReference type="NCBI Taxonomy" id="1617087"/>
    <lineage>
        <taxon>Bacteria</taxon>
        <taxon>Bacillati</taxon>
        <taxon>Actinomycetota</taxon>
        <taxon>Actinomycetes</taxon>
        <taxon>Kitasatosporales</taxon>
        <taxon>Streptomycetaceae</taxon>
        <taxon>Streptomyces</taxon>
    </lineage>
</organism>
<protein>
    <submittedName>
        <fullName evidence="4">FG-GAP-like repeat-containing protein</fullName>
    </submittedName>
</protein>
<evidence type="ECO:0000256" key="2">
    <source>
        <dbReference type="SAM" id="SignalP"/>
    </source>
</evidence>
<keyword evidence="1 2" id="KW-0732">Signal</keyword>
<dbReference type="InterPro" id="IPR043504">
    <property type="entry name" value="Peptidase_S1_PA_chymotrypsin"/>
</dbReference>
<dbReference type="Proteomes" id="UP001595765">
    <property type="component" value="Unassembled WGS sequence"/>
</dbReference>
<dbReference type="EMBL" id="JBHSBB010000030">
    <property type="protein sequence ID" value="MFC4035990.1"/>
    <property type="molecule type" value="Genomic_DNA"/>
</dbReference>
<dbReference type="PANTHER" id="PTHR44103">
    <property type="entry name" value="PROPROTEIN CONVERTASE P"/>
    <property type="match status" value="1"/>
</dbReference>
<dbReference type="PROSITE" id="PS50240">
    <property type="entry name" value="TRYPSIN_DOM"/>
    <property type="match status" value="1"/>
</dbReference>
<proteinExistence type="predicted"/>
<keyword evidence="5" id="KW-1185">Reference proteome</keyword>
<sequence length="524" mass="54525">MRAYKRFGRRAMTAALAGALLSGGILAAGAQSAQAATPDFPSWLAGYGTYNTTGASRSCSAIQLTASRELTGPDCFTGRTLDDYTQWYHGGTPDSGTNLPGYRTSPQYVPATRQGAFAVAEAHNPPVSYTTGSGRPDLATTADAKLYAAGATATFYSWALPSSQDYQRTAHTEQVSILSSATCAAHLGHAQAPGTFCTLPKPGTAAPDHAQQCVGDAGGALVAGGKLIGLSATGATSCVAADGVRVYVNITAYGPQMLAWSRDVFVGPYASATGSVTTEQDDAVGGHWISWPTLDPEGHLPVEDGLAADTVDYTIGYTWLSQAGDLDGDGLADLLARTRGGALYRYPGTRGYDLDTAPKTWVANGFDRYTALFASTDFSGDGVPDLLARDTSGNLWLYKGNGKGGLAARVAIGSGWNAYDQITGRSDLSGDGLADIVARDSAGTLWLFRGNGKGGYAARTEIGTGFGGYRDLVAAGDMDRDGRQDILGRTPGGGVFILDADNKGGLLPGKLYTKTGWKQYSRIS</sequence>
<evidence type="ECO:0000256" key="1">
    <source>
        <dbReference type="ARBA" id="ARBA00022729"/>
    </source>
</evidence>
<feature type="chain" id="PRO_5045298024" evidence="2">
    <location>
        <begin position="36"/>
        <end position="524"/>
    </location>
</feature>
<dbReference type="InterPro" id="IPR028994">
    <property type="entry name" value="Integrin_alpha_N"/>
</dbReference>
<feature type="signal peptide" evidence="2">
    <location>
        <begin position="1"/>
        <end position="35"/>
    </location>
</feature>
<dbReference type="RefSeq" id="WP_386436881.1">
    <property type="nucleotide sequence ID" value="NZ_JBHSBB010000030.1"/>
</dbReference>
<dbReference type="SUPFAM" id="SSF69318">
    <property type="entry name" value="Integrin alpha N-terminal domain"/>
    <property type="match status" value="1"/>
</dbReference>
<dbReference type="PANTHER" id="PTHR44103:SF1">
    <property type="entry name" value="PROPROTEIN CONVERTASE P"/>
    <property type="match status" value="1"/>
</dbReference>
<evidence type="ECO:0000313" key="4">
    <source>
        <dbReference type="EMBL" id="MFC4035990.1"/>
    </source>
</evidence>
<evidence type="ECO:0000313" key="5">
    <source>
        <dbReference type="Proteomes" id="UP001595765"/>
    </source>
</evidence>
<dbReference type="Pfam" id="PF00089">
    <property type="entry name" value="Trypsin"/>
    <property type="match status" value="1"/>
</dbReference>
<accession>A0ABV8HVG7</accession>
<dbReference type="SUPFAM" id="SSF50494">
    <property type="entry name" value="Trypsin-like serine proteases"/>
    <property type="match status" value="1"/>
</dbReference>